<dbReference type="RefSeq" id="WP_146866770.1">
    <property type="nucleotide sequence ID" value="NZ_BKAU01000006.1"/>
</dbReference>
<name>A0A512RRJ2_9BACT</name>
<proteinExistence type="inferred from homology"/>
<dbReference type="Gene3D" id="1.25.40.390">
    <property type="match status" value="1"/>
</dbReference>
<evidence type="ECO:0000313" key="9">
    <source>
        <dbReference type="Proteomes" id="UP000321436"/>
    </source>
</evidence>
<dbReference type="SUPFAM" id="SSF48452">
    <property type="entry name" value="TPR-like"/>
    <property type="match status" value="1"/>
</dbReference>
<keyword evidence="5" id="KW-0998">Cell outer membrane</keyword>
<dbReference type="GO" id="GO:0009279">
    <property type="term" value="C:cell outer membrane"/>
    <property type="evidence" value="ECO:0007669"/>
    <property type="project" value="UniProtKB-SubCell"/>
</dbReference>
<feature type="domain" description="RagB/SusD" evidence="6">
    <location>
        <begin position="280"/>
        <end position="572"/>
    </location>
</feature>
<dbReference type="Proteomes" id="UP000321436">
    <property type="component" value="Unassembled WGS sequence"/>
</dbReference>
<evidence type="ECO:0000313" key="8">
    <source>
        <dbReference type="EMBL" id="GEP98315.1"/>
    </source>
</evidence>
<comment type="subcellular location">
    <subcellularLocation>
        <location evidence="1">Cell outer membrane</location>
    </subcellularLocation>
</comment>
<dbReference type="Pfam" id="PF07980">
    <property type="entry name" value="SusD_RagB"/>
    <property type="match status" value="1"/>
</dbReference>
<protein>
    <submittedName>
        <fullName evidence="8">Glycan metabolism protein RagB</fullName>
    </submittedName>
</protein>
<evidence type="ECO:0000256" key="2">
    <source>
        <dbReference type="ARBA" id="ARBA00006275"/>
    </source>
</evidence>
<evidence type="ECO:0000256" key="3">
    <source>
        <dbReference type="ARBA" id="ARBA00022729"/>
    </source>
</evidence>
<organism evidence="8 9">
    <name type="scientific">Chitinophaga cymbidii</name>
    <dbReference type="NCBI Taxonomy" id="1096750"/>
    <lineage>
        <taxon>Bacteria</taxon>
        <taxon>Pseudomonadati</taxon>
        <taxon>Bacteroidota</taxon>
        <taxon>Chitinophagia</taxon>
        <taxon>Chitinophagales</taxon>
        <taxon>Chitinophagaceae</taxon>
        <taxon>Chitinophaga</taxon>
    </lineage>
</organism>
<dbReference type="InterPro" id="IPR011990">
    <property type="entry name" value="TPR-like_helical_dom_sf"/>
</dbReference>
<accession>A0A512RRJ2</accession>
<dbReference type="EMBL" id="BKAU01000006">
    <property type="protein sequence ID" value="GEP98315.1"/>
    <property type="molecule type" value="Genomic_DNA"/>
</dbReference>
<gene>
    <name evidence="8" type="ORF">CCY01nite_45750</name>
</gene>
<dbReference type="Pfam" id="PF14322">
    <property type="entry name" value="SusD-like_3"/>
    <property type="match status" value="1"/>
</dbReference>
<dbReference type="PROSITE" id="PS51257">
    <property type="entry name" value="PROKAR_LIPOPROTEIN"/>
    <property type="match status" value="1"/>
</dbReference>
<keyword evidence="9" id="KW-1185">Reference proteome</keyword>
<keyword evidence="3" id="KW-0732">Signal</keyword>
<keyword evidence="4" id="KW-0472">Membrane</keyword>
<evidence type="ECO:0000259" key="7">
    <source>
        <dbReference type="Pfam" id="PF14322"/>
    </source>
</evidence>
<comment type="caution">
    <text evidence="8">The sequence shown here is derived from an EMBL/GenBank/DDBJ whole genome shotgun (WGS) entry which is preliminary data.</text>
</comment>
<evidence type="ECO:0000259" key="6">
    <source>
        <dbReference type="Pfam" id="PF07980"/>
    </source>
</evidence>
<dbReference type="InterPro" id="IPR033985">
    <property type="entry name" value="SusD-like_N"/>
</dbReference>
<feature type="domain" description="SusD-like N-terminal" evidence="7">
    <location>
        <begin position="100"/>
        <end position="224"/>
    </location>
</feature>
<dbReference type="InterPro" id="IPR012944">
    <property type="entry name" value="SusD_RagB_dom"/>
</dbReference>
<comment type="similarity">
    <text evidence="2">Belongs to the SusD family.</text>
</comment>
<sequence length="572" mass="65008">MKNIFLLILSAFLLTSSCKDVLDQTPQGVVSDDDLNTPENVDKMVIAAYSALGNDHYTSPYTSLWAYGSIRGGDAYKGGDGPGDISEFHLLETFSLNRVDNGLTDELWFRLYVGIGRVNDALRRLNAIDAGVYPDKEIRQGELRFLRGHFYFLLKVLFKYMPYIDENAERTAYDTISNRAFSNDALWTKIADDFRAAVAQLPPNQAEVGRANQVSAKAYLAKTLLYQAYEQNEKNEVININTDRLNEVNKLCDEIIGAQKYVLNDDYGDNFRAQTENSRESVFAIQFSKDDGTPKGRLDYGHALNYPMNQEFGCCGFHVPSHDLINAFKTDASGLPMFDHYNDVDVAESGDYQTGTFDPRLDHTVAIPGKPYKYDPLFVFQRSWARAPEVYDAFASLKEAVAPDDPSFQKIPPFMSSSKNWDIIRFSDVMLFKAEALIELGRQNEALPLINELRTRSAGSTARLKKQDGTASSNYHVATYQPGVNCTWTQPFARQALRWERRLEFATEGYHFFDLVRWGIAADYINHYFTVEKARSAHLSDAAFQENRDEYLPVPLNQINYSRGLYKQNYGW</sequence>
<dbReference type="AlphaFoldDB" id="A0A512RRJ2"/>
<evidence type="ECO:0000256" key="1">
    <source>
        <dbReference type="ARBA" id="ARBA00004442"/>
    </source>
</evidence>
<reference evidence="8 9" key="1">
    <citation type="submission" date="2019-07" db="EMBL/GenBank/DDBJ databases">
        <title>Whole genome shotgun sequence of Chitinophaga cymbidii NBRC 109752.</title>
        <authorList>
            <person name="Hosoyama A."/>
            <person name="Uohara A."/>
            <person name="Ohji S."/>
            <person name="Ichikawa N."/>
        </authorList>
    </citation>
    <scope>NUCLEOTIDE SEQUENCE [LARGE SCALE GENOMIC DNA]</scope>
    <source>
        <strain evidence="8 9">NBRC 109752</strain>
    </source>
</reference>
<evidence type="ECO:0000256" key="4">
    <source>
        <dbReference type="ARBA" id="ARBA00023136"/>
    </source>
</evidence>
<dbReference type="OrthoDB" id="9792139at2"/>
<evidence type="ECO:0000256" key="5">
    <source>
        <dbReference type="ARBA" id="ARBA00023237"/>
    </source>
</evidence>